<evidence type="ECO:0000313" key="11">
    <source>
        <dbReference type="Proteomes" id="UP000008144"/>
    </source>
</evidence>
<dbReference type="GeneTree" id="ENSGT00940000156611"/>
<feature type="region of interest" description="Disordered" evidence="7">
    <location>
        <begin position="794"/>
        <end position="874"/>
    </location>
</feature>
<dbReference type="CDD" id="cd05129">
    <property type="entry name" value="RasGAP_RAP6"/>
    <property type="match status" value="1"/>
</dbReference>
<dbReference type="Pfam" id="PF18151">
    <property type="entry name" value="DUF5601"/>
    <property type="match status" value="1"/>
</dbReference>
<feature type="compositionally biased region" description="Gly residues" evidence="7">
    <location>
        <begin position="824"/>
        <end position="839"/>
    </location>
</feature>
<dbReference type="InterPro" id="IPR003123">
    <property type="entry name" value="VPS9"/>
</dbReference>
<dbReference type="SMART" id="SM00323">
    <property type="entry name" value="RasGAP"/>
    <property type="match status" value="1"/>
</dbReference>
<feature type="compositionally biased region" description="Polar residues" evidence="7">
    <location>
        <begin position="587"/>
        <end position="597"/>
    </location>
</feature>
<feature type="compositionally biased region" description="Basic and acidic residues" evidence="7">
    <location>
        <begin position="733"/>
        <end position="743"/>
    </location>
</feature>
<evidence type="ECO:0000256" key="1">
    <source>
        <dbReference type="ARBA" id="ARBA00004170"/>
    </source>
</evidence>
<name>F6SXW5_CIOIN</name>
<dbReference type="SUPFAM" id="SSF109993">
    <property type="entry name" value="VPS9 domain"/>
    <property type="match status" value="1"/>
</dbReference>
<feature type="domain" description="VPS9" evidence="9">
    <location>
        <begin position="1323"/>
        <end position="1463"/>
    </location>
</feature>
<dbReference type="STRING" id="7719.ENSCINP00000019481"/>
<dbReference type="FunCoup" id="F6SXW5">
    <property type="interactions" value="1003"/>
</dbReference>
<feature type="compositionally biased region" description="Basic and acidic residues" evidence="7">
    <location>
        <begin position="967"/>
        <end position="980"/>
    </location>
</feature>
<dbReference type="GO" id="GO:0051049">
    <property type="term" value="P:regulation of transport"/>
    <property type="evidence" value="ECO:0007669"/>
    <property type="project" value="UniProtKB-ARBA"/>
</dbReference>
<dbReference type="PANTHER" id="PTHR23101">
    <property type="entry name" value="RAB GDP/GTP EXCHANGE FACTOR"/>
    <property type="match status" value="1"/>
</dbReference>
<dbReference type="EMBL" id="EAAA01002970">
    <property type="status" value="NOT_ANNOTATED_CDS"/>
    <property type="molecule type" value="Genomic_DNA"/>
</dbReference>
<keyword evidence="11" id="KW-1185">Reference proteome</keyword>
<evidence type="ECO:0000256" key="6">
    <source>
        <dbReference type="ARBA" id="ARBA00023136"/>
    </source>
</evidence>
<dbReference type="GO" id="GO:0006897">
    <property type="term" value="P:endocytosis"/>
    <property type="evidence" value="ECO:0007669"/>
    <property type="project" value="UniProtKB-KW"/>
</dbReference>
<reference evidence="11" key="1">
    <citation type="journal article" date="2002" name="Science">
        <title>The draft genome of Ciona intestinalis: insights into chordate and vertebrate origins.</title>
        <authorList>
            <person name="Dehal P."/>
            <person name="Satou Y."/>
            <person name="Campbell R.K."/>
            <person name="Chapman J."/>
            <person name="Degnan B."/>
            <person name="De Tomaso A."/>
            <person name="Davidson B."/>
            <person name="Di Gregorio A."/>
            <person name="Gelpke M."/>
            <person name="Goodstein D.M."/>
            <person name="Harafuji N."/>
            <person name="Hastings K.E."/>
            <person name="Ho I."/>
            <person name="Hotta K."/>
            <person name="Huang W."/>
            <person name="Kawashima T."/>
            <person name="Lemaire P."/>
            <person name="Martinez D."/>
            <person name="Meinertzhagen I.A."/>
            <person name="Necula S."/>
            <person name="Nonaka M."/>
            <person name="Putnam N."/>
            <person name="Rash S."/>
            <person name="Saiga H."/>
            <person name="Satake M."/>
            <person name="Terry A."/>
            <person name="Yamada L."/>
            <person name="Wang H.G."/>
            <person name="Awazu S."/>
            <person name="Azumi K."/>
            <person name="Boore J."/>
            <person name="Branno M."/>
            <person name="Chin-Bow S."/>
            <person name="DeSantis R."/>
            <person name="Doyle S."/>
            <person name="Francino P."/>
            <person name="Keys D.N."/>
            <person name="Haga S."/>
            <person name="Hayashi H."/>
            <person name="Hino K."/>
            <person name="Imai K.S."/>
            <person name="Inaba K."/>
            <person name="Kano S."/>
            <person name="Kobayashi K."/>
            <person name="Kobayashi M."/>
            <person name="Lee B.I."/>
            <person name="Makabe K.W."/>
            <person name="Manohar C."/>
            <person name="Matassi G."/>
            <person name="Medina M."/>
            <person name="Mochizuki Y."/>
            <person name="Mount S."/>
            <person name="Morishita T."/>
            <person name="Miura S."/>
            <person name="Nakayama A."/>
            <person name="Nishizaka S."/>
            <person name="Nomoto H."/>
            <person name="Ohta F."/>
            <person name="Oishi K."/>
            <person name="Rigoutsos I."/>
            <person name="Sano M."/>
            <person name="Sasaki A."/>
            <person name="Sasakura Y."/>
            <person name="Shoguchi E."/>
            <person name="Shin-i T."/>
            <person name="Spagnuolo A."/>
            <person name="Stainier D."/>
            <person name="Suzuki M.M."/>
            <person name="Tassy O."/>
            <person name="Takatori N."/>
            <person name="Tokuoka M."/>
            <person name="Yagi K."/>
            <person name="Yoshizaki F."/>
            <person name="Wada S."/>
            <person name="Zhang C."/>
            <person name="Hyatt P.D."/>
            <person name="Larimer F."/>
            <person name="Detter C."/>
            <person name="Doggett N."/>
            <person name="Glavina T."/>
            <person name="Hawkins T."/>
            <person name="Richardson P."/>
            <person name="Lucas S."/>
            <person name="Kohara Y."/>
            <person name="Levine M."/>
            <person name="Satoh N."/>
            <person name="Rokhsar D.S."/>
        </authorList>
    </citation>
    <scope>NUCLEOTIDE SEQUENCE [LARGE SCALE GENOMIC DNA]</scope>
</reference>
<keyword evidence="6" id="KW-0472">Membrane</keyword>
<dbReference type="Pfam" id="PF02204">
    <property type="entry name" value="VPS9"/>
    <property type="match status" value="1"/>
</dbReference>
<dbReference type="GO" id="GO:0005096">
    <property type="term" value="F:GTPase activator activity"/>
    <property type="evidence" value="ECO:0007669"/>
    <property type="project" value="UniProtKB-KW"/>
</dbReference>
<feature type="compositionally biased region" description="Polar residues" evidence="7">
    <location>
        <begin position="747"/>
        <end position="756"/>
    </location>
</feature>
<dbReference type="Pfam" id="PF00616">
    <property type="entry name" value="RasGAP"/>
    <property type="match status" value="1"/>
</dbReference>
<dbReference type="InterPro" id="IPR001936">
    <property type="entry name" value="RasGAP_dom"/>
</dbReference>
<accession>F6SXW5</accession>
<dbReference type="InParanoid" id="F6SXW5"/>
<dbReference type="GO" id="GO:0016020">
    <property type="term" value="C:membrane"/>
    <property type="evidence" value="ECO:0007669"/>
    <property type="project" value="UniProtKB-SubCell"/>
</dbReference>
<dbReference type="SUPFAM" id="SSF48350">
    <property type="entry name" value="GTPase activation domain, GAP"/>
    <property type="match status" value="1"/>
</dbReference>
<feature type="domain" description="Ras-GAP" evidence="8">
    <location>
        <begin position="144"/>
        <end position="353"/>
    </location>
</feature>
<keyword evidence="4" id="KW-0254">Endocytosis</keyword>
<keyword evidence="5" id="KW-0344">Guanine-nucleotide releasing factor</keyword>
<dbReference type="GO" id="GO:0030139">
    <property type="term" value="C:endocytic vesicle"/>
    <property type="evidence" value="ECO:0000318"/>
    <property type="project" value="GO_Central"/>
</dbReference>
<dbReference type="HOGENOM" id="CLU_002165_1_0_1"/>
<feature type="region of interest" description="Disordered" evidence="7">
    <location>
        <begin position="671"/>
        <end position="779"/>
    </location>
</feature>
<dbReference type="GO" id="GO:0031267">
    <property type="term" value="F:small GTPase binding"/>
    <property type="evidence" value="ECO:0000318"/>
    <property type="project" value="GO_Central"/>
</dbReference>
<evidence type="ECO:0000256" key="3">
    <source>
        <dbReference type="ARBA" id="ARBA00022468"/>
    </source>
</evidence>
<protein>
    <recommendedName>
        <fullName evidence="12">GTPase activating protein and VPS9 domains 1</fullName>
    </recommendedName>
</protein>
<proteinExistence type="inferred from homology"/>
<dbReference type="Gene3D" id="1.10.506.10">
    <property type="entry name" value="GTPase Activation - p120gap, domain 1"/>
    <property type="match status" value="1"/>
</dbReference>
<reference evidence="10" key="2">
    <citation type="journal article" date="2008" name="Genome Biol.">
        <title>Improved genome assembly and evidence-based global gene model set for the chordate Ciona intestinalis: new insight into intron and operon populations.</title>
        <authorList>
            <person name="Satou Y."/>
            <person name="Mineta K."/>
            <person name="Ogasawara M."/>
            <person name="Sasakura Y."/>
            <person name="Shoguchi E."/>
            <person name="Ueno K."/>
            <person name="Yamada L."/>
            <person name="Matsumoto J."/>
            <person name="Wasserscheid J."/>
            <person name="Dewar K."/>
            <person name="Wiley G.B."/>
            <person name="Macmil S.L."/>
            <person name="Roe B.A."/>
            <person name="Zeller R.W."/>
            <person name="Hastings K.E."/>
            <person name="Lemaire P."/>
            <person name="Lindquist E."/>
            <person name="Endo T."/>
            <person name="Hotta K."/>
            <person name="Inaba K."/>
        </authorList>
    </citation>
    <scope>NUCLEOTIDE SEQUENCE [LARGE SCALE GENOMIC DNA]</scope>
    <source>
        <strain evidence="10">wild type</strain>
    </source>
</reference>
<dbReference type="GO" id="GO:0005085">
    <property type="term" value="F:guanyl-nucleotide exchange factor activity"/>
    <property type="evidence" value="ECO:0000318"/>
    <property type="project" value="GO_Central"/>
</dbReference>
<dbReference type="Gene3D" id="1.20.1050.80">
    <property type="entry name" value="VPS9 domain"/>
    <property type="match status" value="1"/>
</dbReference>
<organism evidence="10 11">
    <name type="scientific">Ciona intestinalis</name>
    <name type="common">Transparent sea squirt</name>
    <name type="synonym">Ascidia intestinalis</name>
    <dbReference type="NCBI Taxonomy" id="7719"/>
    <lineage>
        <taxon>Eukaryota</taxon>
        <taxon>Metazoa</taxon>
        <taxon>Chordata</taxon>
        <taxon>Tunicata</taxon>
        <taxon>Ascidiacea</taxon>
        <taxon>Phlebobranchia</taxon>
        <taxon>Cionidae</taxon>
        <taxon>Ciona</taxon>
    </lineage>
</organism>
<evidence type="ECO:0000313" key="10">
    <source>
        <dbReference type="Ensembl" id="ENSCINP00000019481.3"/>
    </source>
</evidence>
<evidence type="ECO:0008006" key="12">
    <source>
        <dbReference type="Google" id="ProtNLM"/>
    </source>
</evidence>
<feature type="compositionally biased region" description="Basic and acidic residues" evidence="7">
    <location>
        <begin position="795"/>
        <end position="807"/>
    </location>
</feature>
<dbReference type="FunFam" id="1.20.1050.80:FF:000001">
    <property type="entry name" value="GTPase-activating protein and VPS9 domain-containing protein 1 isoform X1"/>
    <property type="match status" value="1"/>
</dbReference>
<dbReference type="GO" id="GO:0005829">
    <property type="term" value="C:cytosol"/>
    <property type="evidence" value="ECO:0000318"/>
    <property type="project" value="GO_Central"/>
</dbReference>
<dbReference type="PANTHER" id="PTHR23101:SF25">
    <property type="entry name" value="GTPASE-ACTIVATING PROTEIN AND VPS9 DOMAIN-CONTAINING PROTEIN 1"/>
    <property type="match status" value="1"/>
</dbReference>
<comment type="similarity">
    <text evidence="2">Belongs to the GAPVD1 family.</text>
</comment>
<feature type="compositionally biased region" description="Polar residues" evidence="7">
    <location>
        <begin position="949"/>
        <end position="966"/>
    </location>
</feature>
<feature type="region of interest" description="Disordered" evidence="7">
    <location>
        <begin position="440"/>
        <end position="464"/>
    </location>
</feature>
<feature type="compositionally biased region" description="Acidic residues" evidence="7">
    <location>
        <begin position="598"/>
        <end position="608"/>
    </location>
</feature>
<dbReference type="OMA" id="ENHEIML"/>
<evidence type="ECO:0000259" key="9">
    <source>
        <dbReference type="PROSITE" id="PS51205"/>
    </source>
</evidence>
<feature type="region of interest" description="Disordered" evidence="7">
    <location>
        <begin position="1048"/>
        <end position="1138"/>
    </location>
</feature>
<feature type="compositionally biased region" description="Polar residues" evidence="7">
    <location>
        <begin position="1073"/>
        <end position="1107"/>
    </location>
</feature>
<evidence type="ECO:0000256" key="7">
    <source>
        <dbReference type="SAM" id="MobiDB-lite"/>
    </source>
</evidence>
<reference evidence="10" key="3">
    <citation type="submission" date="2025-08" db="UniProtKB">
        <authorList>
            <consortium name="Ensembl"/>
        </authorList>
    </citation>
    <scope>IDENTIFICATION</scope>
</reference>
<dbReference type="InterPro" id="IPR041545">
    <property type="entry name" value="DUF5601"/>
</dbReference>
<dbReference type="SMART" id="SM00167">
    <property type="entry name" value="VPS9"/>
    <property type="match status" value="1"/>
</dbReference>
<keyword evidence="3" id="KW-0343">GTPase activation</keyword>
<feature type="region of interest" description="Disordered" evidence="7">
    <location>
        <begin position="949"/>
        <end position="991"/>
    </location>
</feature>
<comment type="subcellular location">
    <subcellularLocation>
        <location evidence="1">Membrane</location>
        <topology evidence="1">Peripheral membrane protein</topology>
    </subcellularLocation>
</comment>
<dbReference type="PROSITE" id="PS50018">
    <property type="entry name" value="RAS_GTPASE_ACTIV_2"/>
    <property type="match status" value="1"/>
</dbReference>
<sequence length="1463" mass="162278">SNMTSLMELIRRLHEERLFIKSEQDAVWKLNDEVRSRVEALSHTYWVTRQHYLNLSRLIVNSSQETPALCNRRSKQLDNIEFVDGYKELGYQESMYSQFIEAFINNPTFAAACLAYGDKLGLDSTSDVARTMVMGCYGNNMVADDHRQLLELIETLMLLQLATIEQPSRLLQKGTSAFCTVFKLFAESLWSGKLFLMSALHQPIMEIIMDHELFLETNPQKVLARLSSNEIAKRFGSQDTPAFQEKLKQHVERTEQALIDICSSFVDSLLQTMTCFPQSLRWIISRAFHIVKDAGVVSESEARSLSADFLLHQFVCPAIVNPELYGVTGDVPLSDLTRFNLMQVAQVLQVMAHWNETSQQNDSFYSKLDKGPMRRLIDVVISPSNQDSTPDNIVSQHTHTNRSVFITIKQLVQLIHFLNDLQKSDVRGVDQSTLAEILNHLPDNPPATASRGNGNSGYLTPSGGSAGDLQAKKIFSKSTKTSMLLFTDVSSNGNNTQPDTMGVVLVMSLSNSGPDQQPGTLGEAEVLELQATQTLPPNVSTIEAASLDDASLTEADGLEKRSRFSLYSGGSDLSEVGEELPTEDGISRTSGSSSIDLDQQEEAAVDDESVTHANNDEALKALRRKLPTSRESIEDKMRKFEIRQELGVRFADPGVTDPRSDTWSMDVYASDSEAPAEQDSQSERLDEISEDPPGRLRPSNNGSISSFLALARDEDSRSDVWSVEVLPSDSEPPDIRSEDRLQELESETGTAVSNASEDVMEDNRSRASTPGLSAASGFSGVSGLSLVSDNIQAKASDEQWSHYDRSYGKCPSSISPDADDLINRGGGSGESSHTGGGGSSNSSEPDRAVPSSSSASASPRLAANQSPLLMSSRADGNIRTSASFDAKRVEKSVAWNIPKQEDAPDSGSSPMDFEHINTIKRSPYKKSMVNTHPTHDDVLSTFDPLSKNNSAIPKINMDSSQNQTDGKLTKPEEGNNENKPHKNNLPQGARPKEPNVQFIHLNRKLHVRLLCYVMDYFYIGVVNDTEAKPSKLSSPGEDILQKYRQKVSNQQNENGAGEPGLDPGIYSGESPDHQNISGSTATDVQSPLSDDTVTTATRGASSNSSYHGTWHGTHDIKSRATPATCPMAKGESKEDTKRKKDHLMSFLRGAHAEALMLHDRSRIAHLDEVLRSISQLDDAGCRAILQSMWNDCNHRSSYAAYLIRARQHLLSTSSYLQHMTTCAEMDKTICRKFFTSQCVRIFLKEKEKVVWDFRNSFMRLGASDEKVSLVGSFLSWINSRMGEDRIWEGASDEQMLEAESCVERIIFTYIDKHAMFPNGDGDLLRDQLFHQHISRLSAVLTPLHPSLQVRRKYLKESPWLSAQREARMLSAHRSPRGKLDAALRCCRAVMHLLKLADESEAPGADDFTPVLVFVLIKANPAHLLSTVQYVTSFVGDQLTGEESYWWMQFTAATEFIKTIDERK</sequence>
<evidence type="ECO:0000256" key="5">
    <source>
        <dbReference type="ARBA" id="ARBA00022658"/>
    </source>
</evidence>
<dbReference type="PROSITE" id="PS51205">
    <property type="entry name" value="VPS9"/>
    <property type="match status" value="1"/>
</dbReference>
<dbReference type="Ensembl" id="ENSCINT00000019481.3">
    <property type="protein sequence ID" value="ENSCINP00000019481.3"/>
    <property type="gene ID" value="ENSCING00000009432.3"/>
</dbReference>
<evidence type="ECO:0000259" key="8">
    <source>
        <dbReference type="PROSITE" id="PS50018"/>
    </source>
</evidence>
<reference evidence="10" key="4">
    <citation type="submission" date="2025-09" db="UniProtKB">
        <authorList>
            <consortium name="Ensembl"/>
        </authorList>
    </citation>
    <scope>IDENTIFICATION</scope>
</reference>
<feature type="region of interest" description="Disordered" evidence="7">
    <location>
        <begin position="567"/>
        <end position="612"/>
    </location>
</feature>
<dbReference type="Proteomes" id="UP000008144">
    <property type="component" value="Chromosome 9"/>
</dbReference>
<dbReference type="InterPro" id="IPR037191">
    <property type="entry name" value="VPS9_dom_sf"/>
</dbReference>
<dbReference type="InterPro" id="IPR045046">
    <property type="entry name" value="Vps9-like"/>
</dbReference>
<evidence type="ECO:0000256" key="2">
    <source>
        <dbReference type="ARBA" id="ARBA00008489"/>
    </source>
</evidence>
<feature type="compositionally biased region" description="Polar residues" evidence="7">
    <location>
        <begin position="450"/>
        <end position="463"/>
    </location>
</feature>
<dbReference type="InterPro" id="IPR008936">
    <property type="entry name" value="Rho_GTPase_activation_prot"/>
</dbReference>
<evidence type="ECO:0000256" key="4">
    <source>
        <dbReference type="ARBA" id="ARBA00022583"/>
    </source>
</evidence>